<reference evidence="1" key="1">
    <citation type="journal article" date="2020" name="Stud. Mycol.">
        <title>101 Dothideomycetes genomes: a test case for predicting lifestyles and emergence of pathogens.</title>
        <authorList>
            <person name="Haridas S."/>
            <person name="Albert R."/>
            <person name="Binder M."/>
            <person name="Bloem J."/>
            <person name="Labutti K."/>
            <person name="Salamov A."/>
            <person name="Andreopoulos B."/>
            <person name="Baker S."/>
            <person name="Barry K."/>
            <person name="Bills G."/>
            <person name="Bluhm B."/>
            <person name="Cannon C."/>
            <person name="Castanera R."/>
            <person name="Culley D."/>
            <person name="Daum C."/>
            <person name="Ezra D."/>
            <person name="Gonzalez J."/>
            <person name="Henrissat B."/>
            <person name="Kuo A."/>
            <person name="Liang C."/>
            <person name="Lipzen A."/>
            <person name="Lutzoni F."/>
            <person name="Magnuson J."/>
            <person name="Mondo S."/>
            <person name="Nolan M."/>
            <person name="Ohm R."/>
            <person name="Pangilinan J."/>
            <person name="Park H.-J."/>
            <person name="Ramirez L."/>
            <person name="Alfaro M."/>
            <person name="Sun H."/>
            <person name="Tritt A."/>
            <person name="Yoshinaga Y."/>
            <person name="Zwiers L.-H."/>
            <person name="Turgeon B."/>
            <person name="Goodwin S."/>
            <person name="Spatafora J."/>
            <person name="Crous P."/>
            <person name="Grigoriev I."/>
        </authorList>
    </citation>
    <scope>NUCLEOTIDE SEQUENCE</scope>
    <source>
        <strain evidence="1">CBS 123094</strain>
    </source>
</reference>
<proteinExistence type="predicted"/>
<evidence type="ECO:0000313" key="2">
    <source>
        <dbReference type="Proteomes" id="UP000799779"/>
    </source>
</evidence>
<sequence length="565" mass="63603">MAITLDTRLPYRIGSPILPVLPIVSRVPSQPLSKYLGAADVQKINDILRSFQIRCDWNISHRLHESDRAQEDLLTLLVVSRARQHSNTLWTMAVSEIRKYFNTIGLNYAIEMIDKRAHDGLQTRIVHPADADIELWNTTILPRVVEALGQQDWLSVDVLRREHPHHPGSDPISLIICARDADDPTWWNTITPSLTSILNAYELYDVQIVVLYLSELLHCDKTRTEPDQQLLKEVYRQDENWLMGASCGQSGSRSSGTLGGRVVLHGGDKTRFMGLTNFHVLCNQDSNMGIVQVSIPSDSDHQRALQASQADLESAQGELKEENQRVIAIGKRHRKMIKIQLDFRTAERRGVKELNRNAGDVYASSLTPWNEPDSTSWAMDWCLFETLYQKTVLSTLLYPTPTGTAYTTIRAEEYASISRKDYVYDVVKRGRSSNWTKGTTSAIRSAIRISSSSPNPKIPGPSHIERSTNVNKTLYCYGIISKNQKQFLDHGDSGAFILLDESFGENYGVIIGLAFTGNLSSNASYMIPMDLVVKSIVQETKCRVIEPSYVGEICGRNTKNEYNDV</sequence>
<evidence type="ECO:0000313" key="1">
    <source>
        <dbReference type="EMBL" id="KAF2004686.1"/>
    </source>
</evidence>
<name>A0A6A5X205_9PLEO</name>
<dbReference type="AlphaFoldDB" id="A0A6A5X205"/>
<protein>
    <submittedName>
        <fullName evidence="1">Uncharacterized protein</fullName>
    </submittedName>
</protein>
<dbReference type="OrthoDB" id="5351220at2759"/>
<dbReference type="EMBL" id="ML977566">
    <property type="protein sequence ID" value="KAF2004686.1"/>
    <property type="molecule type" value="Genomic_DNA"/>
</dbReference>
<gene>
    <name evidence="1" type="ORF">P154DRAFT_571895</name>
</gene>
<dbReference type="Proteomes" id="UP000799779">
    <property type="component" value="Unassembled WGS sequence"/>
</dbReference>
<accession>A0A6A5X205</accession>
<keyword evidence="2" id="KW-1185">Reference proteome</keyword>
<organism evidence="1 2">
    <name type="scientific">Amniculicola lignicola CBS 123094</name>
    <dbReference type="NCBI Taxonomy" id="1392246"/>
    <lineage>
        <taxon>Eukaryota</taxon>
        <taxon>Fungi</taxon>
        <taxon>Dikarya</taxon>
        <taxon>Ascomycota</taxon>
        <taxon>Pezizomycotina</taxon>
        <taxon>Dothideomycetes</taxon>
        <taxon>Pleosporomycetidae</taxon>
        <taxon>Pleosporales</taxon>
        <taxon>Amniculicolaceae</taxon>
        <taxon>Amniculicola</taxon>
    </lineage>
</organism>